<accession>A0A811UBD2</accession>
<evidence type="ECO:0000313" key="2">
    <source>
        <dbReference type="Proteomes" id="UP000606786"/>
    </source>
</evidence>
<protein>
    <submittedName>
        <fullName evidence="1">(Mediterranean fruit fly) hypothetical protein</fullName>
    </submittedName>
</protein>
<proteinExistence type="predicted"/>
<dbReference type="Proteomes" id="UP000606786">
    <property type="component" value="Unassembled WGS sequence"/>
</dbReference>
<dbReference type="EMBL" id="CAJHJT010000001">
    <property type="protein sequence ID" value="CAD6994623.1"/>
    <property type="molecule type" value="Genomic_DNA"/>
</dbReference>
<keyword evidence="2" id="KW-1185">Reference proteome</keyword>
<dbReference type="AlphaFoldDB" id="A0A811UBD2"/>
<sequence length="123" mass="13680">MGNESMGGCCCECGGVRASSRLAKCLVLCVNSSINSRNASVRINKKNNNIHIEKAATLKCVRRNSVSSSTIVRLMSEWRIAALGNDHQVRRLSVTHQQIMDRQSAVQETEVRLLEVLKNVKRL</sequence>
<name>A0A811UBD2_CERCA</name>
<comment type="caution">
    <text evidence="1">The sequence shown here is derived from an EMBL/GenBank/DDBJ whole genome shotgun (WGS) entry which is preliminary data.</text>
</comment>
<gene>
    <name evidence="1" type="ORF">CCAP1982_LOCUS3358</name>
</gene>
<reference evidence="1" key="1">
    <citation type="submission" date="2020-11" db="EMBL/GenBank/DDBJ databases">
        <authorList>
            <person name="Whitehead M."/>
        </authorList>
    </citation>
    <scope>NUCLEOTIDE SEQUENCE</scope>
    <source>
        <strain evidence="1">EGII</strain>
    </source>
</reference>
<organism evidence="1 2">
    <name type="scientific">Ceratitis capitata</name>
    <name type="common">Mediterranean fruit fly</name>
    <name type="synonym">Tephritis capitata</name>
    <dbReference type="NCBI Taxonomy" id="7213"/>
    <lineage>
        <taxon>Eukaryota</taxon>
        <taxon>Metazoa</taxon>
        <taxon>Ecdysozoa</taxon>
        <taxon>Arthropoda</taxon>
        <taxon>Hexapoda</taxon>
        <taxon>Insecta</taxon>
        <taxon>Pterygota</taxon>
        <taxon>Neoptera</taxon>
        <taxon>Endopterygota</taxon>
        <taxon>Diptera</taxon>
        <taxon>Brachycera</taxon>
        <taxon>Muscomorpha</taxon>
        <taxon>Tephritoidea</taxon>
        <taxon>Tephritidae</taxon>
        <taxon>Ceratitis</taxon>
        <taxon>Ceratitis</taxon>
    </lineage>
</organism>
<evidence type="ECO:0000313" key="1">
    <source>
        <dbReference type="EMBL" id="CAD6994623.1"/>
    </source>
</evidence>